<feature type="transmembrane region" description="Helical" evidence="3">
    <location>
        <begin position="991"/>
        <end position="1008"/>
    </location>
</feature>
<dbReference type="Proteomes" id="UP000264702">
    <property type="component" value="Unassembled WGS sequence"/>
</dbReference>
<comment type="caution">
    <text evidence="6">The sequence shown here is derived from an EMBL/GenBank/DDBJ whole genome shotgun (WGS) entry which is preliminary data.</text>
</comment>
<dbReference type="Pfam" id="PF01344">
    <property type="entry name" value="Kelch_1"/>
    <property type="match status" value="1"/>
</dbReference>
<evidence type="ECO:0000256" key="3">
    <source>
        <dbReference type="SAM" id="Phobius"/>
    </source>
</evidence>
<keyword evidence="3" id="KW-0812">Transmembrane</keyword>
<feature type="domain" description="GH29D-like beta-sandwich" evidence="4">
    <location>
        <begin position="542"/>
        <end position="607"/>
    </location>
</feature>
<dbReference type="InterPro" id="IPR054090">
    <property type="entry name" value="Cep192_Spd-2-like_dom"/>
</dbReference>
<dbReference type="SUPFAM" id="SSF117281">
    <property type="entry name" value="Kelch motif"/>
    <property type="match status" value="1"/>
</dbReference>
<keyword evidence="3" id="KW-1133">Transmembrane helix</keyword>
<keyword evidence="1" id="KW-0880">Kelch repeat</keyword>
<dbReference type="InterPro" id="IPR059177">
    <property type="entry name" value="GH29D-like_dom"/>
</dbReference>
<dbReference type="Gene3D" id="2.60.40.10">
    <property type="entry name" value="Immunoglobulins"/>
    <property type="match status" value="1"/>
</dbReference>
<dbReference type="Gene3D" id="2.120.10.80">
    <property type="entry name" value="Kelch-type beta propeller"/>
    <property type="match status" value="4"/>
</dbReference>
<dbReference type="PANTHER" id="PTHR46093">
    <property type="entry name" value="ACYL-COA-BINDING DOMAIN-CONTAINING PROTEIN 5"/>
    <property type="match status" value="1"/>
</dbReference>
<evidence type="ECO:0000256" key="1">
    <source>
        <dbReference type="ARBA" id="ARBA00022441"/>
    </source>
</evidence>
<feature type="transmembrane region" description="Helical" evidence="3">
    <location>
        <begin position="1015"/>
        <end position="1037"/>
    </location>
</feature>
<proteinExistence type="predicted"/>
<dbReference type="Pfam" id="PF22073">
    <property type="entry name" value="Cep192_D4"/>
    <property type="match status" value="1"/>
</dbReference>
<feature type="domain" description="Cep192/Spd-2-like" evidence="5">
    <location>
        <begin position="801"/>
        <end position="900"/>
    </location>
</feature>
<name>A0A372IKM0_9BACT</name>
<dbReference type="PANTHER" id="PTHR46093:SF18">
    <property type="entry name" value="FIBRONECTIN TYPE-III DOMAIN-CONTAINING PROTEIN"/>
    <property type="match status" value="1"/>
</dbReference>
<keyword evidence="7" id="KW-1185">Reference proteome</keyword>
<dbReference type="Pfam" id="PF13290">
    <property type="entry name" value="CHB_HEX_C_1"/>
    <property type="match status" value="1"/>
</dbReference>
<evidence type="ECO:0000313" key="7">
    <source>
        <dbReference type="Proteomes" id="UP000264702"/>
    </source>
</evidence>
<dbReference type="EMBL" id="QVQT01000006">
    <property type="protein sequence ID" value="RFU15289.1"/>
    <property type="molecule type" value="Genomic_DNA"/>
</dbReference>
<accession>A0A372IKM0</accession>
<dbReference type="InterPro" id="IPR013783">
    <property type="entry name" value="Ig-like_fold"/>
</dbReference>
<evidence type="ECO:0000313" key="6">
    <source>
        <dbReference type="EMBL" id="RFU15289.1"/>
    </source>
</evidence>
<dbReference type="NCBIfam" id="NF012200">
    <property type="entry name" value="choice_anch_D"/>
    <property type="match status" value="1"/>
</dbReference>
<keyword evidence="2" id="KW-0677">Repeat</keyword>
<organism evidence="6 7">
    <name type="scientific">Paracidobacterium acidisoli</name>
    <dbReference type="NCBI Taxonomy" id="2303751"/>
    <lineage>
        <taxon>Bacteria</taxon>
        <taxon>Pseudomonadati</taxon>
        <taxon>Acidobacteriota</taxon>
        <taxon>Terriglobia</taxon>
        <taxon>Terriglobales</taxon>
        <taxon>Acidobacteriaceae</taxon>
        <taxon>Paracidobacterium</taxon>
    </lineage>
</organism>
<evidence type="ECO:0000259" key="4">
    <source>
        <dbReference type="Pfam" id="PF13290"/>
    </source>
</evidence>
<feature type="transmembrane region" description="Helical" evidence="3">
    <location>
        <begin position="44"/>
        <end position="61"/>
    </location>
</feature>
<evidence type="ECO:0000259" key="5">
    <source>
        <dbReference type="Pfam" id="PF22073"/>
    </source>
</evidence>
<dbReference type="InterPro" id="IPR006652">
    <property type="entry name" value="Kelch_1"/>
</dbReference>
<protein>
    <submittedName>
        <fullName evidence="6">Choice-of-anchor D domain-containing protein</fullName>
    </submittedName>
</protein>
<sequence>MPPAQARQLSPQTAAAALYGRSAPETAPGQLHTRRFRMRAISRLALFPALLTLAMLAIGFFCPTAEGQTGEWAWMGGSSSYGQSGVYGTLGTPAAGNVPGSRYGAMTWTDSSGHLWLFGGNGFDTYGQTGDLNDLWEFDPATSKWTWISGGSTWGHLDVYGTLGTPAAANTPGAREAAVTWTDSGGHLWLFGGEGYDSLNNSGALNDLWEFDPATSEWTWMGGSNTVGTQGGQAGVYGTLGTTAAGNIPGGRFGAVSWTDNNGHLWLFGGQGFDSTDTNGYLNDLWEFDPATNQWTWEGGSSTLSTYGLGHAGIYGTLGTPATGNIPGGREYAMSWSDSNGHLWLFGGEGEGAVEIDNIPYFGYLNDLWEFDPATNQWTWEGGSSTVPTSSGDNLLGQSGVYGTPGTAAAGNTPGGRSSGMSWTDSNGHLWLFAGYGANSEGGVGYLNDLWELNTATNQWAWMGGSSTLLGAPGTYGTLGTPAAGNIPTAREAGMSWTDNDGHLWLFGGAFDEGFSSYLLNDLWEYTPAASAAAAATPTFSPAGGNYSSTQMVTISDATSGATIYYTTDGSTPTTSSTRYTGAITVASSETIKAIATASGYTTSAVASASYIINLPTFFLSVSPSSGVVYNQTVTLTATTSQTIPIQDGQARWWITEDGLDCTTNGVVCNAAPNVTGGGFITTTSPLTAGNHTFYAYYSATPPPNNTLPSAGTGEAILVVGQATPTITWATPAPIMQGTPLSSAQLDATASVPGSFVYNPASGAVLNAGQQTLSVTFTPNDTTDYTSATASVTLTVNAGTPGILLAPTSLSFSAQNTGSTSAAQSVTLTNTGSTALSIASIAASGDFAETNTCKSSVAAGANCTIAVTFTPTAGGTRTGSLTITDNAGGSPQIVPLTGTGTTVTESPSSSSLTVSAAGGSATDTIQFSSAGGFSGTVNLSCAVTYKGTGTAAAAPTCSLSPDEAQVSPGSAVSATLTVSTTAASARLGDPLLPWGGGALAAVLIFGVPRRRWRGLSLIAILCIALAGMCMGCGGGSVSSGGGGKNPPSNPGTTTGSYSVTVTATSGTITSSASIPLTVQ</sequence>
<dbReference type="AlphaFoldDB" id="A0A372IKM0"/>
<reference evidence="6 7" key="1">
    <citation type="submission" date="2018-08" db="EMBL/GenBank/DDBJ databases">
        <title>Acidipila sp. 4G-K13, an acidobacterium isolated from forest soil.</title>
        <authorList>
            <person name="Gao Z.-H."/>
            <person name="Qiu L.-H."/>
        </authorList>
    </citation>
    <scope>NUCLEOTIDE SEQUENCE [LARGE SCALE GENOMIC DNA]</scope>
    <source>
        <strain evidence="6 7">4G-K13</strain>
    </source>
</reference>
<dbReference type="InterPro" id="IPR015915">
    <property type="entry name" value="Kelch-typ_b-propeller"/>
</dbReference>
<keyword evidence="3" id="KW-0472">Membrane</keyword>
<evidence type="ECO:0000256" key="2">
    <source>
        <dbReference type="ARBA" id="ARBA00022737"/>
    </source>
</evidence>
<gene>
    <name evidence="6" type="ORF">D0Y96_16510</name>
</gene>